<dbReference type="Proteomes" id="UP000696931">
    <property type="component" value="Unassembled WGS sequence"/>
</dbReference>
<accession>A0A933SB02</accession>
<protein>
    <submittedName>
        <fullName evidence="3">Uncharacterized protein</fullName>
    </submittedName>
</protein>
<evidence type="ECO:0000256" key="2">
    <source>
        <dbReference type="SAM" id="SignalP"/>
    </source>
</evidence>
<name>A0A933SB02_UNCEI</name>
<reference evidence="3" key="1">
    <citation type="submission" date="2020-07" db="EMBL/GenBank/DDBJ databases">
        <title>Huge and variable diversity of episymbiotic CPR bacteria and DPANN archaea in groundwater ecosystems.</title>
        <authorList>
            <person name="He C.Y."/>
            <person name="Keren R."/>
            <person name="Whittaker M."/>
            <person name="Farag I.F."/>
            <person name="Doudna J."/>
            <person name="Cate J.H.D."/>
            <person name="Banfield J.F."/>
        </authorList>
    </citation>
    <scope>NUCLEOTIDE SEQUENCE</scope>
    <source>
        <strain evidence="3">NC_groundwater_1813_Pr3_B-0.1um_71_17</strain>
    </source>
</reference>
<comment type="caution">
    <text evidence="3">The sequence shown here is derived from an EMBL/GenBank/DDBJ whole genome shotgun (WGS) entry which is preliminary data.</text>
</comment>
<sequence length="82" mass="8491">MHHSHRIAPLPAALLVLSLLVPASPVRAQDATSAPETGDGVRKFATYMGCAAGIFTSVSVGQLLVVLTGCLRILADELEHAG</sequence>
<feature type="chain" id="PRO_5036989362" evidence="2">
    <location>
        <begin position="29"/>
        <end position="82"/>
    </location>
</feature>
<keyword evidence="1" id="KW-0472">Membrane</keyword>
<evidence type="ECO:0000256" key="1">
    <source>
        <dbReference type="SAM" id="Phobius"/>
    </source>
</evidence>
<feature type="signal peptide" evidence="2">
    <location>
        <begin position="1"/>
        <end position="28"/>
    </location>
</feature>
<evidence type="ECO:0000313" key="4">
    <source>
        <dbReference type="Proteomes" id="UP000696931"/>
    </source>
</evidence>
<proteinExistence type="predicted"/>
<organism evidence="3 4">
    <name type="scientific">Eiseniibacteriota bacterium</name>
    <dbReference type="NCBI Taxonomy" id="2212470"/>
    <lineage>
        <taxon>Bacteria</taxon>
        <taxon>Candidatus Eiseniibacteriota</taxon>
    </lineage>
</organism>
<keyword evidence="1" id="KW-1133">Transmembrane helix</keyword>
<evidence type="ECO:0000313" key="3">
    <source>
        <dbReference type="EMBL" id="MBI5168483.1"/>
    </source>
</evidence>
<dbReference type="EMBL" id="JACRIW010000025">
    <property type="protein sequence ID" value="MBI5168483.1"/>
    <property type="molecule type" value="Genomic_DNA"/>
</dbReference>
<dbReference type="AlphaFoldDB" id="A0A933SB02"/>
<feature type="transmembrane region" description="Helical" evidence="1">
    <location>
        <begin position="44"/>
        <end position="67"/>
    </location>
</feature>
<keyword evidence="2" id="KW-0732">Signal</keyword>
<keyword evidence="1" id="KW-0812">Transmembrane</keyword>
<gene>
    <name evidence="3" type="ORF">HZA61_03245</name>
</gene>